<reference evidence="2 3" key="1">
    <citation type="journal article" date="2015" name="Genome Announc.">
        <title>Genome Sequence of Lactobacillus curieae CCTCC M 2011381T, a Novel Producer of Gamma-aminobutyric Acid.</title>
        <authorList>
            <person name="Wang Y."/>
            <person name="Wang Y."/>
            <person name="Lang C."/>
            <person name="Wei D."/>
            <person name="Xu P."/>
            <person name="Xie J."/>
        </authorList>
    </citation>
    <scope>NUCLEOTIDE SEQUENCE [LARGE SCALE GENOMIC DNA]</scope>
    <source>
        <strain evidence="2 3">CCTCC M 2011381</strain>
    </source>
</reference>
<evidence type="ECO:0000313" key="3">
    <source>
        <dbReference type="Proteomes" id="UP000030361"/>
    </source>
</evidence>
<dbReference type="AlphaFoldDB" id="A0A1S6QGJ7"/>
<proteinExistence type="predicted"/>
<keyword evidence="3" id="KW-1185">Reference proteome</keyword>
<keyword evidence="1" id="KW-0732">Signal</keyword>
<accession>A0A1S6QGJ7</accession>
<feature type="chain" id="PRO_5039375843" evidence="1">
    <location>
        <begin position="21"/>
        <end position="145"/>
    </location>
</feature>
<dbReference type="EMBL" id="CP018906">
    <property type="protein sequence ID" value="AQW20746.1"/>
    <property type="molecule type" value="Genomic_DNA"/>
</dbReference>
<dbReference type="OrthoDB" id="2293239at2"/>
<name>A0A1S6QGJ7_9LACO</name>
<evidence type="ECO:0000313" key="2">
    <source>
        <dbReference type="EMBL" id="AQW20746.1"/>
    </source>
</evidence>
<evidence type="ECO:0000256" key="1">
    <source>
        <dbReference type="SAM" id="SignalP"/>
    </source>
</evidence>
<dbReference type="RefSeq" id="WP_035165945.1">
    <property type="nucleotide sequence ID" value="NZ_CP018906.1"/>
</dbReference>
<dbReference type="KEGG" id="lcu:PL11_001845"/>
<organism evidence="2 3">
    <name type="scientific">Lentilactobacillus curieae</name>
    <dbReference type="NCBI Taxonomy" id="1138822"/>
    <lineage>
        <taxon>Bacteria</taxon>
        <taxon>Bacillati</taxon>
        <taxon>Bacillota</taxon>
        <taxon>Bacilli</taxon>
        <taxon>Lactobacillales</taxon>
        <taxon>Lactobacillaceae</taxon>
        <taxon>Lentilactobacillus</taxon>
    </lineage>
</organism>
<dbReference type="Proteomes" id="UP000030361">
    <property type="component" value="Chromosome"/>
</dbReference>
<sequence>MNNKVVKVALLTLAFSGVMAFESLSNNETASAKSSYIPSPLRGTWYSYSGHGHYDRITFYRYRVSFRDYYSGRYHYVKPTKFAVYPYNYKGYTQFLGWHQTAGDGDSYKVRTIYRNGSYHKQLVCAGGAGYWVYKHYYRGHVHWK</sequence>
<gene>
    <name evidence="2" type="ORF">PL11_001845</name>
</gene>
<protein>
    <submittedName>
        <fullName evidence="2">Uncharacterized protein</fullName>
    </submittedName>
</protein>
<feature type="signal peptide" evidence="1">
    <location>
        <begin position="1"/>
        <end position="20"/>
    </location>
</feature>